<reference evidence="1" key="1">
    <citation type="submission" date="2020-05" db="EMBL/GenBank/DDBJ databases">
        <title>Large-scale comparative analyses of tick genomes elucidate their genetic diversity and vector capacities.</title>
        <authorList>
            <person name="Jia N."/>
            <person name="Wang J."/>
            <person name="Shi W."/>
            <person name="Du L."/>
            <person name="Sun Y."/>
            <person name="Zhan W."/>
            <person name="Jiang J."/>
            <person name="Wang Q."/>
            <person name="Zhang B."/>
            <person name="Ji P."/>
            <person name="Sakyi L.B."/>
            <person name="Cui X."/>
            <person name="Yuan T."/>
            <person name="Jiang B."/>
            <person name="Yang W."/>
            <person name="Lam T.T.-Y."/>
            <person name="Chang Q."/>
            <person name="Ding S."/>
            <person name="Wang X."/>
            <person name="Zhu J."/>
            <person name="Ruan X."/>
            <person name="Zhao L."/>
            <person name="Wei J."/>
            <person name="Que T."/>
            <person name="Du C."/>
            <person name="Cheng J."/>
            <person name="Dai P."/>
            <person name="Han X."/>
            <person name="Huang E."/>
            <person name="Gao Y."/>
            <person name="Liu J."/>
            <person name="Shao H."/>
            <person name="Ye R."/>
            <person name="Li L."/>
            <person name="Wei W."/>
            <person name="Wang X."/>
            <person name="Wang C."/>
            <person name="Yang T."/>
            <person name="Huo Q."/>
            <person name="Li W."/>
            <person name="Guo W."/>
            <person name="Chen H."/>
            <person name="Zhou L."/>
            <person name="Ni X."/>
            <person name="Tian J."/>
            <person name="Zhou Y."/>
            <person name="Sheng Y."/>
            <person name="Liu T."/>
            <person name="Pan Y."/>
            <person name="Xia L."/>
            <person name="Li J."/>
            <person name="Zhao F."/>
            <person name="Cao W."/>
        </authorList>
    </citation>
    <scope>NUCLEOTIDE SEQUENCE</scope>
    <source>
        <strain evidence="1">Dsil-2018</strain>
    </source>
</reference>
<dbReference type="EMBL" id="CM023477">
    <property type="protein sequence ID" value="KAH7937855.1"/>
    <property type="molecule type" value="Genomic_DNA"/>
</dbReference>
<keyword evidence="2" id="KW-1185">Reference proteome</keyword>
<evidence type="ECO:0000313" key="1">
    <source>
        <dbReference type="EMBL" id="KAH7937855.1"/>
    </source>
</evidence>
<gene>
    <name evidence="1" type="ORF">HPB49_016774</name>
</gene>
<organism evidence="1 2">
    <name type="scientific">Dermacentor silvarum</name>
    <name type="common">Tick</name>
    <dbReference type="NCBI Taxonomy" id="543639"/>
    <lineage>
        <taxon>Eukaryota</taxon>
        <taxon>Metazoa</taxon>
        <taxon>Ecdysozoa</taxon>
        <taxon>Arthropoda</taxon>
        <taxon>Chelicerata</taxon>
        <taxon>Arachnida</taxon>
        <taxon>Acari</taxon>
        <taxon>Parasitiformes</taxon>
        <taxon>Ixodida</taxon>
        <taxon>Ixodoidea</taxon>
        <taxon>Ixodidae</taxon>
        <taxon>Rhipicephalinae</taxon>
        <taxon>Dermacentor</taxon>
    </lineage>
</organism>
<name>A0ACB8CAF0_DERSI</name>
<dbReference type="Proteomes" id="UP000821865">
    <property type="component" value="Chromosome 8"/>
</dbReference>
<accession>A0ACB8CAF0</accession>
<sequence>MRETFDRGMAFMRGIPNTIHYWHKIKKEVLAMTRQLGKPTAFLTLSASAVHWDRLIELLERLRVNVDMSQCRSLQNMPFLDHIELWNNDPGACAIYVNRLFDVILNILKDSQLSPFKAGRPVDATTFTWFTSLWRDFSASSANQQSP</sequence>
<evidence type="ECO:0000313" key="2">
    <source>
        <dbReference type="Proteomes" id="UP000821865"/>
    </source>
</evidence>
<proteinExistence type="predicted"/>
<protein>
    <submittedName>
        <fullName evidence="1">Uncharacterized protein</fullName>
    </submittedName>
</protein>
<comment type="caution">
    <text evidence="1">The sequence shown here is derived from an EMBL/GenBank/DDBJ whole genome shotgun (WGS) entry which is preliminary data.</text>
</comment>